<name>C9LVD9_SELS3</name>
<reference evidence="1 2" key="1">
    <citation type="submission" date="2009-09" db="EMBL/GenBank/DDBJ databases">
        <authorList>
            <person name="Weinstock G."/>
            <person name="Sodergren E."/>
            <person name="Clifton S."/>
            <person name="Fulton L."/>
            <person name="Fulton B."/>
            <person name="Courtney L."/>
            <person name="Fronick C."/>
            <person name="Harrison M."/>
            <person name="Strong C."/>
            <person name="Farmer C."/>
            <person name="Delahaunty K."/>
            <person name="Markovic C."/>
            <person name="Hall O."/>
            <person name="Minx P."/>
            <person name="Tomlinson C."/>
            <person name="Mitreva M."/>
            <person name="Nelson J."/>
            <person name="Hou S."/>
            <person name="Wollam A."/>
            <person name="Pepin K.H."/>
            <person name="Johnson M."/>
            <person name="Bhonagiri V."/>
            <person name="Nash W.E."/>
            <person name="Warren W."/>
            <person name="Chinwalla A."/>
            <person name="Mardis E.R."/>
            <person name="Wilson R.K."/>
        </authorList>
    </citation>
    <scope>NUCLEOTIDE SEQUENCE [LARGE SCALE GENOMIC DNA]</scope>
    <source>
        <strain evidence="2">ATCC 35185 / DSM 20758 / VPI D19B-28</strain>
    </source>
</reference>
<comment type="caution">
    <text evidence="1">The sequence shown here is derived from an EMBL/GenBank/DDBJ whole genome shotgun (WGS) entry which is preliminary data.</text>
</comment>
<dbReference type="AlphaFoldDB" id="C9LVD9"/>
<evidence type="ECO:0000313" key="1">
    <source>
        <dbReference type="EMBL" id="EEX77103.1"/>
    </source>
</evidence>
<accession>C9LVD9</accession>
<proteinExistence type="predicted"/>
<sequence>MKIPPYAYMRKPPAAARSKGAAERAIFLPRHISCRLMGTNEPFPISSRKGMMSY</sequence>
<evidence type="ECO:0000313" key="2">
    <source>
        <dbReference type="Proteomes" id="UP000003505"/>
    </source>
</evidence>
<dbReference type="EMBL" id="ACKP02000027">
    <property type="protein sequence ID" value="EEX77103.1"/>
    <property type="molecule type" value="Genomic_DNA"/>
</dbReference>
<protein>
    <submittedName>
        <fullName evidence="1">Uncharacterized protein</fullName>
    </submittedName>
</protein>
<gene>
    <name evidence="1" type="ORF">SELSPUOL_01433</name>
</gene>
<dbReference type="Proteomes" id="UP000003505">
    <property type="component" value="Unassembled WGS sequence"/>
</dbReference>
<organism evidence="1 2">
    <name type="scientific">Selenomonas sputigena (strain ATCC 35185 / DSM 20758 / CCUG 44933 / VPI D19B-28)</name>
    <dbReference type="NCBI Taxonomy" id="546271"/>
    <lineage>
        <taxon>Bacteria</taxon>
        <taxon>Bacillati</taxon>
        <taxon>Bacillota</taxon>
        <taxon>Negativicutes</taxon>
        <taxon>Selenomonadales</taxon>
        <taxon>Selenomonadaceae</taxon>
        <taxon>Selenomonas</taxon>
    </lineage>
</organism>